<evidence type="ECO:0000259" key="3">
    <source>
        <dbReference type="PROSITE" id="PS50144"/>
    </source>
</evidence>
<dbReference type="AlphaFoldDB" id="A0AAD8QVQ6"/>
<sequence length="438" mass="47522">MAAPQPRVALARDSCSPSAAAVKASASPTAAEAPANAAPVAPPTSCFLAMVSPRLTRSSCTPEMEEGRHLFDVNRYGLLKDLGVGKCVNSGTFDVGGYGWSIRFYPAGSGAAPAGQHHVSVYLELMTPNAEVRALFDLKLMDQSTGRWHSLFGDGGDRPMRHARFNTTFQTNTLPPHHPPRCWGVPSWKASSLETSVYIHNGGLTIRCDLSVIKPPQTPETKQLPRIEAPPPGPGMSKDFSKLLEDKGGKAVTVHVGGEAFRAHWAVLAARSPVLRKKLLDAATTSNETTPPSPVEITLDDDMEPAVFKAMLHFMYTDELPPDAQGHDDDETVELARRLFVAAEGCGIERLKRLCESLLYTNLTKRTLRATMEFAERHRCDRLRAACVQFHAARHPPGTVVCNFLSGIKRETSAGVSESCNCKRLKTDHQGAGDSKSC</sequence>
<feature type="domain" description="BTB" evidence="2">
    <location>
        <begin position="250"/>
        <end position="324"/>
    </location>
</feature>
<dbReference type="PANTHER" id="PTHR26379">
    <property type="entry name" value="BTB/POZ AND MATH DOMAIN-CONTAINING PROTEIN 1"/>
    <property type="match status" value="1"/>
</dbReference>
<dbReference type="Gene3D" id="3.30.710.10">
    <property type="entry name" value="Potassium Channel Kv1.1, Chain A"/>
    <property type="match status" value="1"/>
</dbReference>
<dbReference type="InterPro" id="IPR008974">
    <property type="entry name" value="TRAF-like"/>
</dbReference>
<dbReference type="PROSITE" id="PS50144">
    <property type="entry name" value="MATH"/>
    <property type="match status" value="1"/>
</dbReference>
<dbReference type="Proteomes" id="UP001231189">
    <property type="component" value="Unassembled WGS sequence"/>
</dbReference>
<gene>
    <name evidence="4" type="ORF">QYE76_033581</name>
</gene>
<evidence type="ECO:0000313" key="5">
    <source>
        <dbReference type="Proteomes" id="UP001231189"/>
    </source>
</evidence>
<protein>
    <submittedName>
        <fullName evidence="4">Uncharacterized protein</fullName>
    </submittedName>
</protein>
<organism evidence="4 5">
    <name type="scientific">Lolium multiflorum</name>
    <name type="common">Italian ryegrass</name>
    <name type="synonym">Lolium perenne subsp. multiflorum</name>
    <dbReference type="NCBI Taxonomy" id="4521"/>
    <lineage>
        <taxon>Eukaryota</taxon>
        <taxon>Viridiplantae</taxon>
        <taxon>Streptophyta</taxon>
        <taxon>Embryophyta</taxon>
        <taxon>Tracheophyta</taxon>
        <taxon>Spermatophyta</taxon>
        <taxon>Magnoliopsida</taxon>
        <taxon>Liliopsida</taxon>
        <taxon>Poales</taxon>
        <taxon>Poaceae</taxon>
        <taxon>BOP clade</taxon>
        <taxon>Pooideae</taxon>
        <taxon>Poodae</taxon>
        <taxon>Poeae</taxon>
        <taxon>Poeae Chloroplast Group 2 (Poeae type)</taxon>
        <taxon>Loliodinae</taxon>
        <taxon>Loliinae</taxon>
        <taxon>Lolium</taxon>
    </lineage>
</organism>
<dbReference type="Pfam" id="PF00651">
    <property type="entry name" value="BTB"/>
    <property type="match status" value="1"/>
</dbReference>
<proteinExistence type="predicted"/>
<evidence type="ECO:0000313" key="4">
    <source>
        <dbReference type="EMBL" id="KAK1609908.1"/>
    </source>
</evidence>
<name>A0AAD8QVQ6_LOLMU</name>
<dbReference type="PROSITE" id="PS50097">
    <property type="entry name" value="BTB"/>
    <property type="match status" value="1"/>
</dbReference>
<dbReference type="SUPFAM" id="SSF49599">
    <property type="entry name" value="TRAF domain-like"/>
    <property type="match status" value="1"/>
</dbReference>
<feature type="domain" description="MATH" evidence="3">
    <location>
        <begin position="66"/>
        <end position="210"/>
    </location>
</feature>
<dbReference type="InterPro" id="IPR011333">
    <property type="entry name" value="SKP1/BTB/POZ_sf"/>
</dbReference>
<dbReference type="Gene3D" id="2.60.210.10">
    <property type="entry name" value="Apoptosis, Tumor Necrosis Factor Receptor Associated Protein 2, Chain A"/>
    <property type="match status" value="1"/>
</dbReference>
<dbReference type="InterPro" id="IPR002083">
    <property type="entry name" value="MATH/TRAF_dom"/>
</dbReference>
<dbReference type="InterPro" id="IPR045005">
    <property type="entry name" value="BPM1-6"/>
</dbReference>
<comment type="pathway">
    <text evidence="1">Protein modification; protein ubiquitination.</text>
</comment>
<dbReference type="InterPro" id="IPR000210">
    <property type="entry name" value="BTB/POZ_dom"/>
</dbReference>
<dbReference type="CDD" id="cd00121">
    <property type="entry name" value="MATH"/>
    <property type="match status" value="1"/>
</dbReference>
<comment type="caution">
    <text evidence="4">The sequence shown here is derived from an EMBL/GenBank/DDBJ whole genome shotgun (WGS) entry which is preliminary data.</text>
</comment>
<accession>A0AAD8QVQ6</accession>
<dbReference type="Pfam" id="PF22486">
    <property type="entry name" value="MATH_2"/>
    <property type="match status" value="1"/>
</dbReference>
<dbReference type="SUPFAM" id="SSF54695">
    <property type="entry name" value="POZ domain"/>
    <property type="match status" value="1"/>
</dbReference>
<reference evidence="4" key="1">
    <citation type="submission" date="2023-07" db="EMBL/GenBank/DDBJ databases">
        <title>A chromosome-level genome assembly of Lolium multiflorum.</title>
        <authorList>
            <person name="Chen Y."/>
            <person name="Copetti D."/>
            <person name="Kolliker R."/>
            <person name="Studer B."/>
        </authorList>
    </citation>
    <scope>NUCLEOTIDE SEQUENCE</scope>
    <source>
        <strain evidence="4">02402/16</strain>
        <tissue evidence="4">Leaf</tissue>
    </source>
</reference>
<dbReference type="PANTHER" id="PTHR26379:SF187">
    <property type="entry name" value="OS07G0655300 PROTEIN"/>
    <property type="match status" value="1"/>
</dbReference>
<dbReference type="SMART" id="SM00225">
    <property type="entry name" value="BTB"/>
    <property type="match status" value="1"/>
</dbReference>
<dbReference type="GO" id="GO:0016567">
    <property type="term" value="P:protein ubiquitination"/>
    <property type="evidence" value="ECO:0007669"/>
    <property type="project" value="InterPro"/>
</dbReference>
<evidence type="ECO:0000259" key="2">
    <source>
        <dbReference type="PROSITE" id="PS50097"/>
    </source>
</evidence>
<dbReference type="EMBL" id="JAUUTY010000007">
    <property type="protein sequence ID" value="KAK1609908.1"/>
    <property type="molecule type" value="Genomic_DNA"/>
</dbReference>
<keyword evidence="5" id="KW-1185">Reference proteome</keyword>
<evidence type="ECO:0000256" key="1">
    <source>
        <dbReference type="ARBA" id="ARBA00004906"/>
    </source>
</evidence>